<dbReference type="Gene3D" id="1.20.1420.30">
    <property type="entry name" value="NCX, central ion-binding region"/>
    <property type="match status" value="2"/>
</dbReference>
<proteinExistence type="predicted"/>
<feature type="transmembrane region" description="Helical" evidence="5">
    <location>
        <begin position="186"/>
        <end position="204"/>
    </location>
</feature>
<keyword evidence="2 5" id="KW-0812">Transmembrane</keyword>
<feature type="domain" description="Sodium/calcium exchanger membrane region" evidence="6">
    <location>
        <begin position="189"/>
        <end position="325"/>
    </location>
</feature>
<evidence type="ECO:0000256" key="4">
    <source>
        <dbReference type="ARBA" id="ARBA00023136"/>
    </source>
</evidence>
<dbReference type="InterPro" id="IPR004837">
    <property type="entry name" value="NaCa_Exmemb"/>
</dbReference>
<dbReference type="InterPro" id="IPR044880">
    <property type="entry name" value="NCX_ion-bd_dom_sf"/>
</dbReference>
<dbReference type="InterPro" id="IPR004481">
    <property type="entry name" value="K/Na/Ca-exchanger"/>
</dbReference>
<dbReference type="PANTHER" id="PTHR10846">
    <property type="entry name" value="SODIUM/POTASSIUM/CALCIUM EXCHANGER"/>
    <property type="match status" value="1"/>
</dbReference>
<feature type="transmembrane region" description="Helical" evidence="5">
    <location>
        <begin position="111"/>
        <end position="128"/>
    </location>
</feature>
<keyword evidence="3 5" id="KW-1133">Transmembrane helix</keyword>
<keyword evidence="4 5" id="KW-0472">Membrane</keyword>
<evidence type="ECO:0000313" key="8">
    <source>
        <dbReference type="Proteomes" id="UP000229681"/>
    </source>
</evidence>
<feature type="transmembrane region" description="Helical" evidence="5">
    <location>
        <begin position="37"/>
        <end position="55"/>
    </location>
</feature>
<dbReference type="AlphaFoldDB" id="A0A2M8PHM9"/>
<feature type="transmembrane region" description="Helical" evidence="5">
    <location>
        <begin position="308"/>
        <end position="326"/>
    </location>
</feature>
<feature type="transmembrane region" description="Helical" evidence="5">
    <location>
        <begin position="12"/>
        <end position="30"/>
    </location>
</feature>
<feature type="transmembrane region" description="Helical" evidence="5">
    <location>
        <begin position="75"/>
        <end position="99"/>
    </location>
</feature>
<evidence type="ECO:0000256" key="3">
    <source>
        <dbReference type="ARBA" id="ARBA00022989"/>
    </source>
</evidence>
<dbReference type="GO" id="GO:0006874">
    <property type="term" value="P:intracellular calcium ion homeostasis"/>
    <property type="evidence" value="ECO:0007669"/>
    <property type="project" value="TreeGrafter"/>
</dbReference>
<name>A0A2M8PHM9_9CHLR</name>
<feature type="transmembrane region" description="Helical" evidence="5">
    <location>
        <begin position="134"/>
        <end position="153"/>
    </location>
</feature>
<protein>
    <submittedName>
        <fullName evidence="7">Sodium:calcium antiporter</fullName>
    </submittedName>
</protein>
<evidence type="ECO:0000259" key="6">
    <source>
        <dbReference type="Pfam" id="PF01699"/>
    </source>
</evidence>
<dbReference type="NCBIfam" id="TIGR00367">
    <property type="entry name" value="calcium/sodium antiporter"/>
    <property type="match status" value="1"/>
</dbReference>
<reference evidence="7 8" key="1">
    <citation type="submission" date="2017-11" db="EMBL/GenBank/DDBJ databases">
        <title>Evolution of Phototrophy in the Chloroflexi Phylum Driven by Horizontal Gene Transfer.</title>
        <authorList>
            <person name="Ward L.M."/>
            <person name="Hemp J."/>
            <person name="Shih P.M."/>
            <person name="Mcglynn S.E."/>
            <person name="Fischer W."/>
        </authorList>
    </citation>
    <scope>NUCLEOTIDE SEQUENCE [LARGE SCALE GENOMIC DNA]</scope>
    <source>
        <strain evidence="7">JP3_13</strain>
    </source>
</reference>
<comment type="subcellular location">
    <subcellularLocation>
        <location evidence="1">Membrane</location>
        <topology evidence="1">Multi-pass membrane protein</topology>
    </subcellularLocation>
</comment>
<evidence type="ECO:0000256" key="1">
    <source>
        <dbReference type="ARBA" id="ARBA00004141"/>
    </source>
</evidence>
<dbReference type="Gene3D" id="6.10.280.80">
    <property type="entry name" value="NCX, peripheral helical region"/>
    <property type="match status" value="1"/>
</dbReference>
<dbReference type="GO" id="GO:0005262">
    <property type="term" value="F:calcium channel activity"/>
    <property type="evidence" value="ECO:0007669"/>
    <property type="project" value="TreeGrafter"/>
</dbReference>
<gene>
    <name evidence="7" type="ORF">CUN49_02320</name>
</gene>
<evidence type="ECO:0000313" key="7">
    <source>
        <dbReference type="EMBL" id="PJF37044.1"/>
    </source>
</evidence>
<feature type="transmembrane region" description="Helical" evidence="5">
    <location>
        <begin position="249"/>
        <end position="272"/>
    </location>
</feature>
<dbReference type="EMBL" id="PGTM01000017">
    <property type="protein sequence ID" value="PJF37044.1"/>
    <property type="molecule type" value="Genomic_DNA"/>
</dbReference>
<organism evidence="7 8">
    <name type="scientific">Candidatus Thermofonsia Clade 1 bacterium</name>
    <dbReference type="NCBI Taxonomy" id="2364210"/>
    <lineage>
        <taxon>Bacteria</taxon>
        <taxon>Bacillati</taxon>
        <taxon>Chloroflexota</taxon>
        <taxon>Candidatus Thermofontia</taxon>
        <taxon>Candidatus Thermofonsia Clade 1</taxon>
    </lineage>
</organism>
<feature type="domain" description="Sodium/calcium exchanger membrane region" evidence="6">
    <location>
        <begin position="12"/>
        <end position="151"/>
    </location>
</feature>
<accession>A0A2M8PHM9</accession>
<dbReference type="Proteomes" id="UP000229681">
    <property type="component" value="Unassembled WGS sequence"/>
</dbReference>
<evidence type="ECO:0000256" key="5">
    <source>
        <dbReference type="SAM" id="Phobius"/>
    </source>
</evidence>
<feature type="transmembrane region" description="Helical" evidence="5">
    <location>
        <begin position="284"/>
        <end position="301"/>
    </location>
</feature>
<dbReference type="Pfam" id="PF01699">
    <property type="entry name" value="Na_Ca_ex"/>
    <property type="match status" value="2"/>
</dbReference>
<sequence>MPVRNFMLLQDLLLIALGLLGLFFGGNWVVKGAARFALSLGVSTLIVGLTIVAFGTSLPELFVSLDAALQGVSDIAVGNVVGSNIANIGLILGLTALVFPVAVKRQVIRRDLPIMLIVSLILLVLIQNREISRVEGLLLFGGIVAYTVISYVLELRERRAAPAEAEDTIESEFGPDPRHANRLFELGRLSLGLIAVVIGANWLVQGSVNIATALGVPKLIIGLTLVAVGTSLPELATSLIASLHKENDIAVGNIVGSNIFNILSILGLTATVKPIGINQRVLEVDGFIMLFFSFALLFFVLGGKIKRWQGGLLLTSYMIFTIWAFTTHGGL</sequence>
<comment type="caution">
    <text evidence="7">The sequence shown here is derived from an EMBL/GenBank/DDBJ whole genome shotgun (WGS) entry which is preliminary data.</text>
</comment>
<dbReference type="GO" id="GO:0005886">
    <property type="term" value="C:plasma membrane"/>
    <property type="evidence" value="ECO:0007669"/>
    <property type="project" value="TreeGrafter"/>
</dbReference>
<dbReference type="GO" id="GO:0008273">
    <property type="term" value="F:calcium, potassium:sodium antiporter activity"/>
    <property type="evidence" value="ECO:0007669"/>
    <property type="project" value="TreeGrafter"/>
</dbReference>
<evidence type="ECO:0000256" key="2">
    <source>
        <dbReference type="ARBA" id="ARBA00022692"/>
    </source>
</evidence>
<dbReference type="PANTHER" id="PTHR10846:SF8">
    <property type="entry name" value="INNER MEMBRANE PROTEIN YRBG"/>
    <property type="match status" value="1"/>
</dbReference>